<dbReference type="RefSeq" id="WP_046790102.1">
    <property type="nucleotide sequence ID" value="NZ_CP011366.1"/>
</dbReference>
<dbReference type="Pfam" id="PF00583">
    <property type="entry name" value="Acetyltransf_1"/>
    <property type="match status" value="1"/>
</dbReference>
<dbReference type="EMBL" id="CP011366">
    <property type="protein sequence ID" value="AKG73914.1"/>
    <property type="molecule type" value="Genomic_DNA"/>
</dbReference>
<dbReference type="Proteomes" id="UP000034029">
    <property type="component" value="Chromosome"/>
</dbReference>
<reference evidence="2 4" key="1">
    <citation type="journal article" date="2015" name="Int. J. Syst. Evol. Microbiol.">
        <title>Complete genome sequence of Salinicoccus halodurans H3B36, isolated from the Qaidam Basin in China.</title>
        <authorList>
            <person name="Jiang K."/>
            <person name="Xue Y."/>
            <person name="Ma Y."/>
        </authorList>
    </citation>
    <scope>NUCLEOTIDE SEQUENCE [LARGE SCALE GENOMIC DNA]</scope>
    <source>
        <strain evidence="2 4">H3B36</strain>
    </source>
</reference>
<dbReference type="CDD" id="cd04301">
    <property type="entry name" value="NAT_SF"/>
    <property type="match status" value="1"/>
</dbReference>
<dbReference type="PANTHER" id="PTHR43415">
    <property type="entry name" value="SPERMIDINE N(1)-ACETYLTRANSFERASE"/>
    <property type="match status" value="1"/>
</dbReference>
<proteinExistence type="predicted"/>
<sequence length="143" mass="16961">MKKLFKKRIDPSEDITEFYNFILNNTDYFTDYVQHTPTKQEVREEFLIDVPPNINLQNKEVFGIYNQEELIGFLDLLFHYPDDSTCMIGYLVIDQRYRKQGLGQKIYNEVVTYLSKRDISKVRLGVIKDNIPAVKMWLPSLTE</sequence>
<dbReference type="InterPro" id="IPR000182">
    <property type="entry name" value="GNAT_dom"/>
</dbReference>
<evidence type="ECO:0000313" key="3">
    <source>
        <dbReference type="EMBL" id="SFK57693.1"/>
    </source>
</evidence>
<dbReference type="PROSITE" id="PS51186">
    <property type="entry name" value="GNAT"/>
    <property type="match status" value="1"/>
</dbReference>
<dbReference type="InterPro" id="IPR016181">
    <property type="entry name" value="Acyl_CoA_acyltransferase"/>
</dbReference>
<dbReference type="OrthoDB" id="9782266at2"/>
<protein>
    <submittedName>
        <fullName evidence="3">Acetyltransferase (GNAT) family protein</fullName>
    </submittedName>
</protein>
<dbReference type="Proteomes" id="UP000183090">
    <property type="component" value="Unassembled WGS sequence"/>
</dbReference>
<evidence type="ECO:0000313" key="5">
    <source>
        <dbReference type="Proteomes" id="UP000183090"/>
    </source>
</evidence>
<dbReference type="Gene3D" id="3.40.630.30">
    <property type="match status" value="1"/>
</dbReference>
<evidence type="ECO:0000313" key="4">
    <source>
        <dbReference type="Proteomes" id="UP000034029"/>
    </source>
</evidence>
<evidence type="ECO:0000259" key="1">
    <source>
        <dbReference type="PROSITE" id="PS51186"/>
    </source>
</evidence>
<feature type="domain" description="N-acetyltransferase" evidence="1">
    <location>
        <begin position="16"/>
        <end position="143"/>
    </location>
</feature>
<dbReference type="PANTHER" id="PTHR43415:SF3">
    <property type="entry name" value="GNAT-FAMILY ACETYLTRANSFERASE"/>
    <property type="match status" value="1"/>
</dbReference>
<dbReference type="AlphaFoldDB" id="A0A0F7HJP0"/>
<name>A0A0F7HJP0_9STAP</name>
<dbReference type="GO" id="GO:0016747">
    <property type="term" value="F:acyltransferase activity, transferring groups other than amino-acyl groups"/>
    <property type="evidence" value="ECO:0007669"/>
    <property type="project" value="InterPro"/>
</dbReference>
<evidence type="ECO:0000313" key="2">
    <source>
        <dbReference type="EMBL" id="AKG73914.1"/>
    </source>
</evidence>
<reference evidence="4" key="2">
    <citation type="submission" date="2015-04" db="EMBL/GenBank/DDBJ databases">
        <title>Complete genome sequence of Salinicoccus halodurans strain H3B36, isolated from the Qaidam basin of China.</title>
        <authorList>
            <person name="Ma Y."/>
            <person name="Jiang K."/>
            <person name="Xue Y."/>
        </authorList>
    </citation>
    <scope>NUCLEOTIDE SEQUENCE [LARGE SCALE GENOMIC DNA]</scope>
    <source>
        <strain evidence="4">H3B36</strain>
    </source>
</reference>
<gene>
    <name evidence="2" type="ORF">AAT16_06510</name>
    <name evidence="3" type="ORF">SAMN05216235_0544</name>
</gene>
<reference evidence="3 5" key="3">
    <citation type="submission" date="2016-10" db="EMBL/GenBank/DDBJ databases">
        <authorList>
            <person name="Varghese N."/>
            <person name="Submissions S."/>
        </authorList>
    </citation>
    <scope>NUCLEOTIDE SEQUENCE [LARGE SCALE GENOMIC DNA]</scope>
    <source>
        <strain evidence="3 5">CGMCC 1.6501</strain>
    </source>
</reference>
<keyword evidence="4" id="KW-1185">Reference proteome</keyword>
<dbReference type="KEGG" id="shv:AAT16_06510"/>
<dbReference type="SUPFAM" id="SSF55729">
    <property type="entry name" value="Acyl-CoA N-acyltransferases (Nat)"/>
    <property type="match status" value="1"/>
</dbReference>
<organism evidence="3 5">
    <name type="scientific">Salinicoccus halodurans</name>
    <dbReference type="NCBI Taxonomy" id="407035"/>
    <lineage>
        <taxon>Bacteria</taxon>
        <taxon>Bacillati</taxon>
        <taxon>Bacillota</taxon>
        <taxon>Bacilli</taxon>
        <taxon>Bacillales</taxon>
        <taxon>Staphylococcaceae</taxon>
        <taxon>Salinicoccus</taxon>
    </lineage>
</organism>
<dbReference type="EMBL" id="FOTB01000001">
    <property type="protein sequence ID" value="SFK57693.1"/>
    <property type="molecule type" value="Genomic_DNA"/>
</dbReference>
<accession>A0A0F7HJP0</accession>